<sequence>MGPHSGSVARFQGDVGRLEATERAVCVAERAESGQRRALAVVAMAVLAGVEMQVAGIELACCAVWTAWLLLLETTPLVGLIAPSQQSRAHPNRRRRQREVTSAQWKNIEASEDSRIRAESRAEEAALWQRPTTLGARLAFDQTASQTLADQHHSPPPFLLISLPLSLRTSPSSRRRPLLVYPYRRTYRYTAVPSSSPSPPYVTNPITLPRCLHSALLFTGR</sequence>
<dbReference type="Proteomes" id="UP000240883">
    <property type="component" value="Unassembled WGS sequence"/>
</dbReference>
<feature type="region of interest" description="Disordered" evidence="1">
    <location>
        <begin position="84"/>
        <end position="103"/>
    </location>
</feature>
<organism evidence="2 3">
    <name type="scientific">Corynespora cassiicola Philippines</name>
    <dbReference type="NCBI Taxonomy" id="1448308"/>
    <lineage>
        <taxon>Eukaryota</taxon>
        <taxon>Fungi</taxon>
        <taxon>Dikarya</taxon>
        <taxon>Ascomycota</taxon>
        <taxon>Pezizomycotina</taxon>
        <taxon>Dothideomycetes</taxon>
        <taxon>Pleosporomycetidae</taxon>
        <taxon>Pleosporales</taxon>
        <taxon>Corynesporascaceae</taxon>
        <taxon>Corynespora</taxon>
    </lineage>
</organism>
<reference evidence="2 3" key="1">
    <citation type="journal article" date="2018" name="Front. Microbiol.">
        <title>Genome-Wide Analysis of Corynespora cassiicola Leaf Fall Disease Putative Effectors.</title>
        <authorList>
            <person name="Lopez D."/>
            <person name="Ribeiro S."/>
            <person name="Label P."/>
            <person name="Fumanal B."/>
            <person name="Venisse J.S."/>
            <person name="Kohler A."/>
            <person name="de Oliveira R.R."/>
            <person name="Labutti K."/>
            <person name="Lipzen A."/>
            <person name="Lail K."/>
            <person name="Bauer D."/>
            <person name="Ohm R.A."/>
            <person name="Barry K.W."/>
            <person name="Spatafora J."/>
            <person name="Grigoriev I.V."/>
            <person name="Martin F.M."/>
            <person name="Pujade-Renaud V."/>
        </authorList>
    </citation>
    <scope>NUCLEOTIDE SEQUENCE [LARGE SCALE GENOMIC DNA]</scope>
    <source>
        <strain evidence="2 3">Philippines</strain>
    </source>
</reference>
<protein>
    <submittedName>
        <fullName evidence="2">Uncharacterized protein</fullName>
    </submittedName>
</protein>
<proteinExistence type="predicted"/>
<name>A0A2T2PA97_CORCC</name>
<evidence type="ECO:0000313" key="2">
    <source>
        <dbReference type="EMBL" id="PSN74577.1"/>
    </source>
</evidence>
<evidence type="ECO:0000313" key="3">
    <source>
        <dbReference type="Proteomes" id="UP000240883"/>
    </source>
</evidence>
<gene>
    <name evidence="2" type="ORF">BS50DRAFT_18981</name>
</gene>
<dbReference type="AlphaFoldDB" id="A0A2T2PA97"/>
<keyword evidence="3" id="KW-1185">Reference proteome</keyword>
<accession>A0A2T2PA97</accession>
<dbReference type="EMBL" id="KZ678128">
    <property type="protein sequence ID" value="PSN74577.1"/>
    <property type="molecule type" value="Genomic_DNA"/>
</dbReference>
<evidence type="ECO:0000256" key="1">
    <source>
        <dbReference type="SAM" id="MobiDB-lite"/>
    </source>
</evidence>